<sequence>MFSEKQRKEYTFQIIPHVSRDIFKVGLSKKIVKIIISCLLIGLIALVGSLCYYYYSYNNSLERIDNLILFKEKNKELISNNQYLYNELIEISNETEKINKVLNQLKKEDYKIRKIIDFNS</sequence>
<evidence type="ECO:0000313" key="3">
    <source>
        <dbReference type="Proteomes" id="UP000010880"/>
    </source>
</evidence>
<dbReference type="Proteomes" id="UP000010880">
    <property type="component" value="Chromosome"/>
</dbReference>
<organism evidence="2 3">
    <name type="scientific">Halobacteroides halobius (strain ATCC 35273 / DSM 5150 / MD-1)</name>
    <dbReference type="NCBI Taxonomy" id="748449"/>
    <lineage>
        <taxon>Bacteria</taxon>
        <taxon>Bacillati</taxon>
        <taxon>Bacillota</taxon>
        <taxon>Clostridia</taxon>
        <taxon>Halanaerobiales</taxon>
        <taxon>Halobacteroidaceae</taxon>
        <taxon>Halobacteroides</taxon>
    </lineage>
</organism>
<feature type="transmembrane region" description="Helical" evidence="1">
    <location>
        <begin position="34"/>
        <end position="55"/>
    </location>
</feature>
<dbReference type="AlphaFoldDB" id="L0KBV3"/>
<evidence type="ECO:0000256" key="1">
    <source>
        <dbReference type="SAM" id="Phobius"/>
    </source>
</evidence>
<proteinExistence type="predicted"/>
<keyword evidence="3" id="KW-1185">Reference proteome</keyword>
<keyword evidence="1" id="KW-0472">Membrane</keyword>
<dbReference type="STRING" id="748449.Halha_2618"/>
<protein>
    <recommendedName>
        <fullName evidence="4">Cell division protein FtsL</fullName>
    </recommendedName>
</protein>
<dbReference type="KEGG" id="hhl:Halha_2618"/>
<gene>
    <name evidence="2" type="ordered locus">Halha_2618</name>
</gene>
<dbReference type="EMBL" id="CP003359">
    <property type="protein sequence ID" value="AGB42491.1"/>
    <property type="molecule type" value="Genomic_DNA"/>
</dbReference>
<name>L0KBV3_HALHC</name>
<dbReference type="RefSeq" id="WP_015328202.1">
    <property type="nucleotide sequence ID" value="NC_019978.1"/>
</dbReference>
<keyword evidence="1" id="KW-0812">Transmembrane</keyword>
<evidence type="ECO:0000313" key="2">
    <source>
        <dbReference type="EMBL" id="AGB42491.1"/>
    </source>
</evidence>
<accession>L0KBV3</accession>
<dbReference type="HOGENOM" id="CLU_2046386_0_0_9"/>
<evidence type="ECO:0008006" key="4">
    <source>
        <dbReference type="Google" id="ProtNLM"/>
    </source>
</evidence>
<reference evidence="3" key="1">
    <citation type="submission" date="2012-02" db="EMBL/GenBank/DDBJ databases">
        <title>The complete genome of Halobacteroides halobius DSM 5150.</title>
        <authorList>
            <person name="Lucas S."/>
            <person name="Copeland A."/>
            <person name="Lapidus A."/>
            <person name="Glavina del Rio T."/>
            <person name="Dalin E."/>
            <person name="Tice H."/>
            <person name="Bruce D."/>
            <person name="Goodwin L."/>
            <person name="Pitluck S."/>
            <person name="Peters L."/>
            <person name="Mikhailova N."/>
            <person name="Gu W."/>
            <person name="Kyrpides N."/>
            <person name="Mavromatis K."/>
            <person name="Ivanova N."/>
            <person name="Brettin T."/>
            <person name="Detter J.C."/>
            <person name="Han C."/>
            <person name="Larimer F."/>
            <person name="Land M."/>
            <person name="Hauser L."/>
            <person name="Markowitz V."/>
            <person name="Cheng J.-F."/>
            <person name="Hugenholtz P."/>
            <person name="Woyke T."/>
            <person name="Wu D."/>
            <person name="Tindall B."/>
            <person name="Pomrenke H."/>
            <person name="Brambilla E."/>
            <person name="Klenk H.-P."/>
            <person name="Eisen J.A."/>
        </authorList>
    </citation>
    <scope>NUCLEOTIDE SEQUENCE [LARGE SCALE GENOMIC DNA]</scope>
    <source>
        <strain evidence="3">ATCC 35273 / DSM 5150 / MD-1</strain>
    </source>
</reference>
<keyword evidence="1" id="KW-1133">Transmembrane helix</keyword>